<accession>A0A6J6X1B5</accession>
<sequence>MKTRTRRTIISFGVFVTMMALVVASCSNSATPSVVTTGTVLRVVVPAGTFDAVARGEFVDLLPEIVQVKVGDEFVVVNNDTFTHVIGPFSVRPGETLSHFWTQVATIEGDCTILLNDRVLIIITS</sequence>
<name>A0A6J6X1B5_9ZZZZ</name>
<evidence type="ECO:0000313" key="1">
    <source>
        <dbReference type="EMBL" id="CAB4789825.1"/>
    </source>
</evidence>
<dbReference type="AlphaFoldDB" id="A0A6J6X1B5"/>
<reference evidence="1" key="1">
    <citation type="submission" date="2020-05" db="EMBL/GenBank/DDBJ databases">
        <authorList>
            <person name="Chiriac C."/>
            <person name="Salcher M."/>
            <person name="Ghai R."/>
            <person name="Kavagutti S V."/>
        </authorList>
    </citation>
    <scope>NUCLEOTIDE SEQUENCE</scope>
</reference>
<protein>
    <submittedName>
        <fullName evidence="1">Unannotated protein</fullName>
    </submittedName>
</protein>
<organism evidence="1">
    <name type="scientific">freshwater metagenome</name>
    <dbReference type="NCBI Taxonomy" id="449393"/>
    <lineage>
        <taxon>unclassified sequences</taxon>
        <taxon>metagenomes</taxon>
        <taxon>ecological metagenomes</taxon>
    </lineage>
</organism>
<dbReference type="PROSITE" id="PS51257">
    <property type="entry name" value="PROKAR_LIPOPROTEIN"/>
    <property type="match status" value="1"/>
</dbReference>
<gene>
    <name evidence="1" type="ORF">UFOPK2975_00499</name>
</gene>
<proteinExistence type="predicted"/>
<dbReference type="EMBL" id="CAFAAG010000024">
    <property type="protein sequence ID" value="CAB4789825.1"/>
    <property type="molecule type" value="Genomic_DNA"/>
</dbReference>